<keyword evidence="2" id="KW-1185">Reference proteome</keyword>
<dbReference type="EMBL" id="ML208499">
    <property type="protein sequence ID" value="TFK63899.1"/>
    <property type="molecule type" value="Genomic_DNA"/>
</dbReference>
<reference evidence="1 2" key="1">
    <citation type="journal article" date="2019" name="Nat. Ecol. Evol.">
        <title>Megaphylogeny resolves global patterns of mushroom evolution.</title>
        <authorList>
            <person name="Varga T."/>
            <person name="Krizsan K."/>
            <person name="Foldi C."/>
            <person name="Dima B."/>
            <person name="Sanchez-Garcia M."/>
            <person name="Sanchez-Ramirez S."/>
            <person name="Szollosi G.J."/>
            <person name="Szarkandi J.G."/>
            <person name="Papp V."/>
            <person name="Albert L."/>
            <person name="Andreopoulos W."/>
            <person name="Angelini C."/>
            <person name="Antonin V."/>
            <person name="Barry K.W."/>
            <person name="Bougher N.L."/>
            <person name="Buchanan P."/>
            <person name="Buyck B."/>
            <person name="Bense V."/>
            <person name="Catcheside P."/>
            <person name="Chovatia M."/>
            <person name="Cooper J."/>
            <person name="Damon W."/>
            <person name="Desjardin D."/>
            <person name="Finy P."/>
            <person name="Geml J."/>
            <person name="Haridas S."/>
            <person name="Hughes K."/>
            <person name="Justo A."/>
            <person name="Karasinski D."/>
            <person name="Kautmanova I."/>
            <person name="Kiss B."/>
            <person name="Kocsube S."/>
            <person name="Kotiranta H."/>
            <person name="LaButti K.M."/>
            <person name="Lechner B.E."/>
            <person name="Liimatainen K."/>
            <person name="Lipzen A."/>
            <person name="Lukacs Z."/>
            <person name="Mihaltcheva S."/>
            <person name="Morgado L.N."/>
            <person name="Niskanen T."/>
            <person name="Noordeloos M.E."/>
            <person name="Ohm R.A."/>
            <person name="Ortiz-Santana B."/>
            <person name="Ovrebo C."/>
            <person name="Racz N."/>
            <person name="Riley R."/>
            <person name="Savchenko A."/>
            <person name="Shiryaev A."/>
            <person name="Soop K."/>
            <person name="Spirin V."/>
            <person name="Szebenyi C."/>
            <person name="Tomsovsky M."/>
            <person name="Tulloss R.E."/>
            <person name="Uehling J."/>
            <person name="Grigoriev I.V."/>
            <person name="Vagvolgyi C."/>
            <person name="Papp T."/>
            <person name="Martin F.M."/>
            <person name="Miettinen O."/>
            <person name="Hibbett D.S."/>
            <person name="Nagy L.G."/>
        </authorList>
    </citation>
    <scope>NUCLEOTIDE SEQUENCE [LARGE SCALE GENOMIC DNA]</scope>
    <source>
        <strain evidence="1 2">NL-1719</strain>
    </source>
</reference>
<gene>
    <name evidence="1" type="ORF">BDN72DRAFT_775351</name>
</gene>
<sequence length="310" mass="34957">MTSFSGESSLIANNCDIHTTINNYHRHPPGPPSARDKVLHLLAPLAVPCVSWDAFGRAICHHDTRQAIRKALVAWREDPMAHPVRWIHGGVGTGKTAIAQTMAKQWASQGCLAASCFFSELCKDASSTHRFHETIARQLVQILSFPEHSLHLLRPEEISKAGWAGIIAALEKSTLPCSPMVIIIDGLDVCHDQNKQIQLLGEILGSARQLKGSLKFLICSRLEPHLDKVFDKFDEDISYRILLEDSKEENEDLRRFLQLSLEPVYKHHRKYRTMSKSRIDAWPSDEEIDRLVKRANGQFLFAATVIKLVD</sequence>
<proteinExistence type="predicted"/>
<dbReference type="Proteomes" id="UP000308600">
    <property type="component" value="Unassembled WGS sequence"/>
</dbReference>
<evidence type="ECO:0000313" key="2">
    <source>
        <dbReference type="Proteomes" id="UP000308600"/>
    </source>
</evidence>
<accession>A0ACD3AEV1</accession>
<feature type="non-terminal residue" evidence="1">
    <location>
        <position position="310"/>
    </location>
</feature>
<name>A0ACD3AEV1_9AGAR</name>
<protein>
    <submittedName>
        <fullName evidence="1">Uncharacterized protein</fullName>
    </submittedName>
</protein>
<evidence type="ECO:0000313" key="1">
    <source>
        <dbReference type="EMBL" id="TFK63899.1"/>
    </source>
</evidence>
<organism evidence="1 2">
    <name type="scientific">Pluteus cervinus</name>
    <dbReference type="NCBI Taxonomy" id="181527"/>
    <lineage>
        <taxon>Eukaryota</taxon>
        <taxon>Fungi</taxon>
        <taxon>Dikarya</taxon>
        <taxon>Basidiomycota</taxon>
        <taxon>Agaricomycotina</taxon>
        <taxon>Agaricomycetes</taxon>
        <taxon>Agaricomycetidae</taxon>
        <taxon>Agaricales</taxon>
        <taxon>Pluteineae</taxon>
        <taxon>Pluteaceae</taxon>
        <taxon>Pluteus</taxon>
    </lineage>
</organism>